<feature type="transmembrane region" description="Helical" evidence="1">
    <location>
        <begin position="166"/>
        <end position="192"/>
    </location>
</feature>
<protein>
    <submittedName>
        <fullName evidence="3">Uncharacterized protein</fullName>
    </submittedName>
</protein>
<organism evidence="3 4">
    <name type="scientific">Dreissena polymorpha</name>
    <name type="common">Zebra mussel</name>
    <name type="synonym">Mytilus polymorpha</name>
    <dbReference type="NCBI Taxonomy" id="45954"/>
    <lineage>
        <taxon>Eukaryota</taxon>
        <taxon>Metazoa</taxon>
        <taxon>Spiralia</taxon>
        <taxon>Lophotrochozoa</taxon>
        <taxon>Mollusca</taxon>
        <taxon>Bivalvia</taxon>
        <taxon>Autobranchia</taxon>
        <taxon>Heteroconchia</taxon>
        <taxon>Euheterodonta</taxon>
        <taxon>Imparidentia</taxon>
        <taxon>Neoheterodontei</taxon>
        <taxon>Myida</taxon>
        <taxon>Dreissenoidea</taxon>
        <taxon>Dreissenidae</taxon>
        <taxon>Dreissena</taxon>
    </lineage>
</organism>
<feature type="signal peptide" evidence="2">
    <location>
        <begin position="1"/>
        <end position="22"/>
    </location>
</feature>
<keyword evidence="1" id="KW-1133">Transmembrane helix</keyword>
<reference evidence="3" key="2">
    <citation type="submission" date="2020-11" db="EMBL/GenBank/DDBJ databases">
        <authorList>
            <person name="McCartney M.A."/>
            <person name="Auch B."/>
            <person name="Kono T."/>
            <person name="Mallez S."/>
            <person name="Becker A."/>
            <person name="Gohl D.M."/>
            <person name="Silverstein K.A.T."/>
            <person name="Koren S."/>
            <person name="Bechman K.B."/>
            <person name="Herman A."/>
            <person name="Abrahante J.E."/>
            <person name="Garbe J."/>
        </authorList>
    </citation>
    <scope>NUCLEOTIDE SEQUENCE</scope>
    <source>
        <strain evidence="3">Duluth1</strain>
        <tissue evidence="3">Whole animal</tissue>
    </source>
</reference>
<feature type="chain" id="PRO_5038387311" evidence="2">
    <location>
        <begin position="23"/>
        <end position="225"/>
    </location>
</feature>
<evidence type="ECO:0000256" key="1">
    <source>
        <dbReference type="SAM" id="Phobius"/>
    </source>
</evidence>
<sequence length="225" mass="25705">MRLLFDFSIVIICVFLFAFTEAALTSHQPEYMEVFSQHQTWEGHYTYNKSEYYCMLFVHTGHYNKSGGLLATFKDKLGTTLEIEGEQTGNHELEVKFTVFMVYNDGNGRFPSNFTFTATLYQKEGKWSLQARVTIPSDGLFGLLDLHQTDSEVGPFFDGSRKGWQYFLIIGVPLIMAVVGAVGTVGILYWAIKRGYIRHVPKSYKNFDSPVGFNCETQEHIQVPF</sequence>
<evidence type="ECO:0000313" key="3">
    <source>
        <dbReference type="EMBL" id="KAH3813157.1"/>
    </source>
</evidence>
<dbReference type="EMBL" id="JAIWYP010000006">
    <property type="protein sequence ID" value="KAH3813157.1"/>
    <property type="molecule type" value="Genomic_DNA"/>
</dbReference>
<proteinExistence type="predicted"/>
<dbReference type="Proteomes" id="UP000828390">
    <property type="component" value="Unassembled WGS sequence"/>
</dbReference>
<keyword evidence="1" id="KW-0812">Transmembrane</keyword>
<keyword evidence="1" id="KW-0472">Membrane</keyword>
<name>A0A9D4JMR4_DREPO</name>
<evidence type="ECO:0000256" key="2">
    <source>
        <dbReference type="SAM" id="SignalP"/>
    </source>
</evidence>
<keyword evidence="2" id="KW-0732">Signal</keyword>
<dbReference type="AlphaFoldDB" id="A0A9D4JMR4"/>
<comment type="caution">
    <text evidence="3">The sequence shown here is derived from an EMBL/GenBank/DDBJ whole genome shotgun (WGS) entry which is preliminary data.</text>
</comment>
<reference evidence="3" key="1">
    <citation type="journal article" date="2019" name="bioRxiv">
        <title>The Genome of the Zebra Mussel, Dreissena polymorpha: A Resource for Invasive Species Research.</title>
        <authorList>
            <person name="McCartney M.A."/>
            <person name="Auch B."/>
            <person name="Kono T."/>
            <person name="Mallez S."/>
            <person name="Zhang Y."/>
            <person name="Obille A."/>
            <person name="Becker A."/>
            <person name="Abrahante J.E."/>
            <person name="Garbe J."/>
            <person name="Badalamenti J.P."/>
            <person name="Herman A."/>
            <person name="Mangelson H."/>
            <person name="Liachko I."/>
            <person name="Sullivan S."/>
            <person name="Sone E.D."/>
            <person name="Koren S."/>
            <person name="Silverstein K.A.T."/>
            <person name="Beckman K.B."/>
            <person name="Gohl D.M."/>
        </authorList>
    </citation>
    <scope>NUCLEOTIDE SEQUENCE</scope>
    <source>
        <strain evidence="3">Duluth1</strain>
        <tissue evidence="3">Whole animal</tissue>
    </source>
</reference>
<evidence type="ECO:0000313" key="4">
    <source>
        <dbReference type="Proteomes" id="UP000828390"/>
    </source>
</evidence>
<accession>A0A9D4JMR4</accession>
<gene>
    <name evidence="3" type="ORF">DPMN_141608</name>
</gene>
<keyword evidence="4" id="KW-1185">Reference proteome</keyword>